<gene>
    <name evidence="2" type="ORF">BEI63_12750</name>
</gene>
<comment type="caution">
    <text evidence="2">The sequence shown here is derived from an EMBL/GenBank/DDBJ whole genome shotgun (WGS) entry which is preliminary data.</text>
</comment>
<evidence type="ECO:0000259" key="1">
    <source>
        <dbReference type="Pfam" id="PF18843"/>
    </source>
</evidence>
<dbReference type="Proteomes" id="UP000094869">
    <property type="component" value="Unassembled WGS sequence"/>
</dbReference>
<sequence length="107" mass="11887">MAIFNAGKEGYLLARIDGRQVLFTSMRLDRATIPEGLYCYDIRDSDRLDGSFTEVRPFVEGNHLGTILCREPFPLAEGGAYTPKNWGFCGGMSLEEFRQGQTGQTSA</sequence>
<feature type="domain" description="Large polyvalent protein associated" evidence="1">
    <location>
        <begin position="8"/>
        <end position="99"/>
    </location>
</feature>
<protein>
    <recommendedName>
        <fullName evidence="1">Large polyvalent protein associated domain-containing protein</fullName>
    </recommendedName>
</protein>
<organism evidence="2 3">
    <name type="scientific">Eisenbergiella tayi</name>
    <dbReference type="NCBI Taxonomy" id="1432052"/>
    <lineage>
        <taxon>Bacteria</taxon>
        <taxon>Bacillati</taxon>
        <taxon>Bacillota</taxon>
        <taxon>Clostridia</taxon>
        <taxon>Lachnospirales</taxon>
        <taxon>Lachnospiraceae</taxon>
        <taxon>Eisenbergiella</taxon>
    </lineage>
</organism>
<reference evidence="2 3" key="1">
    <citation type="submission" date="2016-08" db="EMBL/GenBank/DDBJ databases">
        <title>Characterization of Isolates of Eisenbergiella tayi Derived from Blood Cultures, Using Whole Genome Sequencing.</title>
        <authorList>
            <person name="Bernier A.-M."/>
            <person name="Burdz T."/>
            <person name="Wiebe D."/>
            <person name="Bernard K."/>
        </authorList>
    </citation>
    <scope>NUCLEOTIDE SEQUENCE [LARGE SCALE GENOMIC DNA]</scope>
    <source>
        <strain evidence="2 3">NML120146</strain>
    </source>
</reference>
<proteinExistence type="predicted"/>
<accession>A0ABX3AH66</accession>
<dbReference type="EMBL" id="MEHD01000022">
    <property type="protein sequence ID" value="ODR57033.1"/>
    <property type="molecule type" value="Genomic_DNA"/>
</dbReference>
<evidence type="ECO:0000313" key="2">
    <source>
        <dbReference type="EMBL" id="ODR57033.1"/>
    </source>
</evidence>
<dbReference type="InterPro" id="IPR040809">
    <property type="entry name" value="LPD28"/>
</dbReference>
<name>A0ABX3AH66_9FIRM</name>
<evidence type="ECO:0000313" key="3">
    <source>
        <dbReference type="Proteomes" id="UP000094869"/>
    </source>
</evidence>
<dbReference type="Pfam" id="PF18843">
    <property type="entry name" value="LPD28"/>
    <property type="match status" value="1"/>
</dbReference>
<keyword evidence="3" id="KW-1185">Reference proteome</keyword>
<dbReference type="RefSeq" id="WP_069410220.1">
    <property type="nucleotide sequence ID" value="NZ_DAWDRA010000034.1"/>
</dbReference>